<dbReference type="EMBL" id="JAULSW010000004">
    <property type="protein sequence ID" value="KAK3385081.1"/>
    <property type="molecule type" value="Genomic_DNA"/>
</dbReference>
<reference evidence="1" key="1">
    <citation type="journal article" date="2023" name="Mol. Phylogenet. Evol.">
        <title>Genome-scale phylogeny and comparative genomics of the fungal order Sordariales.</title>
        <authorList>
            <person name="Hensen N."/>
            <person name="Bonometti L."/>
            <person name="Westerberg I."/>
            <person name="Brannstrom I.O."/>
            <person name="Guillou S."/>
            <person name="Cros-Aarteil S."/>
            <person name="Calhoun S."/>
            <person name="Haridas S."/>
            <person name="Kuo A."/>
            <person name="Mondo S."/>
            <person name="Pangilinan J."/>
            <person name="Riley R."/>
            <person name="LaButti K."/>
            <person name="Andreopoulos B."/>
            <person name="Lipzen A."/>
            <person name="Chen C."/>
            <person name="Yan M."/>
            <person name="Daum C."/>
            <person name="Ng V."/>
            <person name="Clum A."/>
            <person name="Steindorff A."/>
            <person name="Ohm R.A."/>
            <person name="Martin F."/>
            <person name="Silar P."/>
            <person name="Natvig D.O."/>
            <person name="Lalanne C."/>
            <person name="Gautier V."/>
            <person name="Ament-Velasquez S.L."/>
            <person name="Kruys A."/>
            <person name="Hutchinson M.I."/>
            <person name="Powell A.J."/>
            <person name="Barry K."/>
            <person name="Miller A.N."/>
            <person name="Grigoriev I.V."/>
            <person name="Debuchy R."/>
            <person name="Gladieux P."/>
            <person name="Hiltunen Thoren M."/>
            <person name="Johannesson H."/>
        </authorList>
    </citation>
    <scope>NUCLEOTIDE SEQUENCE</scope>
    <source>
        <strain evidence="1">CBS 232.78</strain>
    </source>
</reference>
<reference evidence="1" key="2">
    <citation type="submission" date="2023-06" db="EMBL/GenBank/DDBJ databases">
        <authorList>
            <consortium name="Lawrence Berkeley National Laboratory"/>
            <person name="Haridas S."/>
            <person name="Hensen N."/>
            <person name="Bonometti L."/>
            <person name="Westerberg I."/>
            <person name="Brannstrom I.O."/>
            <person name="Guillou S."/>
            <person name="Cros-Aarteil S."/>
            <person name="Calhoun S."/>
            <person name="Kuo A."/>
            <person name="Mondo S."/>
            <person name="Pangilinan J."/>
            <person name="Riley R."/>
            <person name="LaButti K."/>
            <person name="Andreopoulos B."/>
            <person name="Lipzen A."/>
            <person name="Chen C."/>
            <person name="Yanf M."/>
            <person name="Daum C."/>
            <person name="Ng V."/>
            <person name="Clum A."/>
            <person name="Steindorff A."/>
            <person name="Ohm R."/>
            <person name="Martin F."/>
            <person name="Silar P."/>
            <person name="Natvig D."/>
            <person name="Lalanne C."/>
            <person name="Gautier V."/>
            <person name="Ament-velasquez S.L."/>
            <person name="Kruys A."/>
            <person name="Hutchinson M.I."/>
            <person name="Powell A.J."/>
            <person name="Barry K."/>
            <person name="Miller A.N."/>
            <person name="Grigoriev I.V."/>
            <person name="Debuchy R."/>
            <person name="Gladieux P."/>
            <person name="Thoren M.H."/>
            <person name="Johannesson H."/>
        </authorList>
    </citation>
    <scope>NUCLEOTIDE SEQUENCE</scope>
    <source>
        <strain evidence="1">CBS 232.78</strain>
    </source>
</reference>
<dbReference type="AlphaFoldDB" id="A0AAE0NP19"/>
<name>A0AAE0NP19_9PEZI</name>
<keyword evidence="2" id="KW-1185">Reference proteome</keyword>
<gene>
    <name evidence="1" type="ORF">B0H63DRAFT_178827</name>
</gene>
<proteinExistence type="predicted"/>
<protein>
    <submittedName>
        <fullName evidence="1">Uncharacterized protein</fullName>
    </submittedName>
</protein>
<dbReference type="Proteomes" id="UP001285441">
    <property type="component" value="Unassembled WGS sequence"/>
</dbReference>
<comment type="caution">
    <text evidence="1">The sequence shown here is derived from an EMBL/GenBank/DDBJ whole genome shotgun (WGS) entry which is preliminary data.</text>
</comment>
<accession>A0AAE0NP19</accession>
<organism evidence="1 2">
    <name type="scientific">Podospora didyma</name>
    <dbReference type="NCBI Taxonomy" id="330526"/>
    <lineage>
        <taxon>Eukaryota</taxon>
        <taxon>Fungi</taxon>
        <taxon>Dikarya</taxon>
        <taxon>Ascomycota</taxon>
        <taxon>Pezizomycotina</taxon>
        <taxon>Sordariomycetes</taxon>
        <taxon>Sordariomycetidae</taxon>
        <taxon>Sordariales</taxon>
        <taxon>Podosporaceae</taxon>
        <taxon>Podospora</taxon>
    </lineage>
</organism>
<evidence type="ECO:0000313" key="2">
    <source>
        <dbReference type="Proteomes" id="UP001285441"/>
    </source>
</evidence>
<sequence>MDAFSGNYRRLGPFIIGPGPVVSGSIFLVEGKRRGCCHSVVTLSVLVPFTSLTLVVCSGEISFCHHVIALRGLGFTPCSHKHVERLMDAVLVADSCLEKGSESCIPIGARALQMLAFGKVGYSTSFGSRIMIQTRQTPKYHPTPCRCSRRLWCW</sequence>
<evidence type="ECO:0000313" key="1">
    <source>
        <dbReference type="EMBL" id="KAK3385081.1"/>
    </source>
</evidence>